<dbReference type="InterPro" id="IPR001544">
    <property type="entry name" value="Aminotrans_IV"/>
</dbReference>
<accession>A0ABP6A824</accession>
<sequence>MTQPVIGEGLLAWSAAGGLRPAAEPGGRLLVADSWLVRDGRMRGHDRHRERFLRSCGACDGPPLCRLLEFWQDMTAALPRAGEWFPRVELAAGSKELRLLLRYAPPLGTGVRVWAAGQCDPRTVPRRKGPDLDTLARVRRRASAEGADEAVLVAPSGVVLEAATSSVLWWEDDTLCLPSPQLPVLPGVTAALIQERARREGIRIAHRERTVAELDGREVWLVNALHGIRPVTGWTGGPLRAAPPVRAPEWRAWLDDLMEPLPENYSSGSGSAAHSASRVPAHALSGGVP</sequence>
<dbReference type="Proteomes" id="UP001501777">
    <property type="component" value="Unassembled WGS sequence"/>
</dbReference>
<evidence type="ECO:0000313" key="3">
    <source>
        <dbReference type="Proteomes" id="UP001501777"/>
    </source>
</evidence>
<dbReference type="RefSeq" id="WP_344404533.1">
    <property type="nucleotide sequence ID" value="NZ_BAAASG010000016.1"/>
</dbReference>
<protein>
    <submittedName>
        <fullName evidence="2">Aminotransferase class IV</fullName>
    </submittedName>
</protein>
<name>A0ABP6A824_STRLO</name>
<dbReference type="InterPro" id="IPR036038">
    <property type="entry name" value="Aminotransferase-like"/>
</dbReference>
<keyword evidence="2" id="KW-0032">Aminotransferase</keyword>
<dbReference type="Pfam" id="PF01063">
    <property type="entry name" value="Aminotran_4"/>
    <property type="match status" value="1"/>
</dbReference>
<dbReference type="EMBL" id="BAAASG010000016">
    <property type="protein sequence ID" value="GAA2510599.1"/>
    <property type="molecule type" value="Genomic_DNA"/>
</dbReference>
<dbReference type="GO" id="GO:0008483">
    <property type="term" value="F:transaminase activity"/>
    <property type="evidence" value="ECO:0007669"/>
    <property type="project" value="UniProtKB-KW"/>
</dbReference>
<evidence type="ECO:0000256" key="1">
    <source>
        <dbReference type="SAM" id="MobiDB-lite"/>
    </source>
</evidence>
<feature type="compositionally biased region" description="Low complexity" evidence="1">
    <location>
        <begin position="266"/>
        <end position="277"/>
    </location>
</feature>
<reference evidence="3" key="1">
    <citation type="journal article" date="2019" name="Int. J. Syst. Evol. Microbiol.">
        <title>The Global Catalogue of Microorganisms (GCM) 10K type strain sequencing project: providing services to taxonomists for standard genome sequencing and annotation.</title>
        <authorList>
            <consortium name="The Broad Institute Genomics Platform"/>
            <consortium name="The Broad Institute Genome Sequencing Center for Infectious Disease"/>
            <person name="Wu L."/>
            <person name="Ma J."/>
        </authorList>
    </citation>
    <scope>NUCLEOTIDE SEQUENCE [LARGE SCALE GENOMIC DNA]</scope>
    <source>
        <strain evidence="3">JCM 4395</strain>
    </source>
</reference>
<keyword evidence="3" id="KW-1185">Reference proteome</keyword>
<proteinExistence type="predicted"/>
<comment type="caution">
    <text evidence="2">The sequence shown here is derived from an EMBL/GenBank/DDBJ whole genome shotgun (WGS) entry which is preliminary data.</text>
</comment>
<organism evidence="2 3">
    <name type="scientific">Streptomyces longisporus</name>
    <dbReference type="NCBI Taxonomy" id="1948"/>
    <lineage>
        <taxon>Bacteria</taxon>
        <taxon>Bacillati</taxon>
        <taxon>Actinomycetota</taxon>
        <taxon>Actinomycetes</taxon>
        <taxon>Kitasatosporales</taxon>
        <taxon>Streptomycetaceae</taxon>
        <taxon>Streptomyces</taxon>
    </lineage>
</organism>
<dbReference type="Gene3D" id="3.20.10.10">
    <property type="entry name" value="D-amino Acid Aminotransferase, subunit A, domain 2"/>
    <property type="match status" value="1"/>
</dbReference>
<dbReference type="SUPFAM" id="SSF56752">
    <property type="entry name" value="D-aminoacid aminotransferase-like PLP-dependent enzymes"/>
    <property type="match status" value="1"/>
</dbReference>
<feature type="region of interest" description="Disordered" evidence="1">
    <location>
        <begin position="264"/>
        <end position="289"/>
    </location>
</feature>
<gene>
    <name evidence="2" type="ORF">GCM10010276_66450</name>
</gene>
<dbReference type="InterPro" id="IPR043132">
    <property type="entry name" value="BCAT-like_C"/>
</dbReference>
<keyword evidence="2" id="KW-0808">Transferase</keyword>
<evidence type="ECO:0000313" key="2">
    <source>
        <dbReference type="EMBL" id="GAA2510599.1"/>
    </source>
</evidence>